<name>A0AAW1TI59_9CUCU</name>
<dbReference type="GO" id="GO:0022857">
    <property type="term" value="F:transmembrane transporter activity"/>
    <property type="evidence" value="ECO:0007669"/>
    <property type="project" value="InterPro"/>
</dbReference>
<dbReference type="Proteomes" id="UP001431783">
    <property type="component" value="Unassembled WGS sequence"/>
</dbReference>
<feature type="transmembrane region" description="Helical" evidence="5">
    <location>
        <begin position="268"/>
        <end position="288"/>
    </location>
</feature>
<keyword evidence="3 5" id="KW-1133">Transmembrane helix</keyword>
<dbReference type="InterPro" id="IPR005829">
    <property type="entry name" value="Sugar_transporter_CS"/>
</dbReference>
<keyword evidence="8" id="KW-1185">Reference proteome</keyword>
<accession>A0AAW1TI59</accession>
<evidence type="ECO:0000256" key="4">
    <source>
        <dbReference type="ARBA" id="ARBA00023136"/>
    </source>
</evidence>
<comment type="caution">
    <text evidence="7">The sequence shown here is derived from an EMBL/GenBank/DDBJ whole genome shotgun (WGS) entry which is preliminary data.</text>
</comment>
<reference evidence="7 8" key="1">
    <citation type="submission" date="2023-03" db="EMBL/GenBank/DDBJ databases">
        <title>Genome insight into feeding habits of ladybird beetles.</title>
        <authorList>
            <person name="Li H.-S."/>
            <person name="Huang Y.-H."/>
            <person name="Pang H."/>
        </authorList>
    </citation>
    <scope>NUCLEOTIDE SEQUENCE [LARGE SCALE GENOMIC DNA]</scope>
    <source>
        <strain evidence="7">SYSU_2023b</strain>
        <tissue evidence="7">Whole body</tissue>
    </source>
</reference>
<dbReference type="EMBL" id="JARQZJ010000001">
    <property type="protein sequence ID" value="KAK9869509.1"/>
    <property type="molecule type" value="Genomic_DNA"/>
</dbReference>
<keyword evidence="2 5" id="KW-0812">Transmembrane</keyword>
<gene>
    <name evidence="7" type="ORF">WA026_003262</name>
</gene>
<evidence type="ECO:0000256" key="5">
    <source>
        <dbReference type="SAM" id="Phobius"/>
    </source>
</evidence>
<keyword evidence="4 5" id="KW-0472">Membrane</keyword>
<feature type="transmembrane region" description="Helical" evidence="5">
    <location>
        <begin position="148"/>
        <end position="168"/>
    </location>
</feature>
<evidence type="ECO:0000256" key="2">
    <source>
        <dbReference type="ARBA" id="ARBA00022692"/>
    </source>
</evidence>
<dbReference type="AlphaFoldDB" id="A0AAW1TI59"/>
<dbReference type="SUPFAM" id="SSF103473">
    <property type="entry name" value="MFS general substrate transporter"/>
    <property type="match status" value="1"/>
</dbReference>
<feature type="transmembrane region" description="Helical" evidence="5">
    <location>
        <begin position="344"/>
        <end position="368"/>
    </location>
</feature>
<dbReference type="InterPro" id="IPR005828">
    <property type="entry name" value="MFS_sugar_transport-like"/>
</dbReference>
<dbReference type="InterPro" id="IPR020846">
    <property type="entry name" value="MFS_dom"/>
</dbReference>
<dbReference type="InterPro" id="IPR050549">
    <property type="entry name" value="MFS_Trehalose_Transporter"/>
</dbReference>
<evidence type="ECO:0000256" key="1">
    <source>
        <dbReference type="ARBA" id="ARBA00004141"/>
    </source>
</evidence>
<dbReference type="PANTHER" id="PTHR48021">
    <property type="match status" value="1"/>
</dbReference>
<evidence type="ECO:0000313" key="7">
    <source>
        <dbReference type="EMBL" id="KAK9869509.1"/>
    </source>
</evidence>
<feature type="transmembrane region" description="Helical" evidence="5">
    <location>
        <begin position="228"/>
        <end position="253"/>
    </location>
</feature>
<evidence type="ECO:0000259" key="6">
    <source>
        <dbReference type="PROSITE" id="PS50850"/>
    </source>
</evidence>
<feature type="transmembrane region" description="Helical" evidence="5">
    <location>
        <begin position="57"/>
        <end position="78"/>
    </location>
</feature>
<feature type="transmembrane region" description="Helical" evidence="5">
    <location>
        <begin position="380"/>
        <end position="399"/>
    </location>
</feature>
<organism evidence="7 8">
    <name type="scientific">Henosepilachna vigintioctopunctata</name>
    <dbReference type="NCBI Taxonomy" id="420089"/>
    <lineage>
        <taxon>Eukaryota</taxon>
        <taxon>Metazoa</taxon>
        <taxon>Ecdysozoa</taxon>
        <taxon>Arthropoda</taxon>
        <taxon>Hexapoda</taxon>
        <taxon>Insecta</taxon>
        <taxon>Pterygota</taxon>
        <taxon>Neoptera</taxon>
        <taxon>Endopterygota</taxon>
        <taxon>Coleoptera</taxon>
        <taxon>Polyphaga</taxon>
        <taxon>Cucujiformia</taxon>
        <taxon>Coccinelloidea</taxon>
        <taxon>Coccinellidae</taxon>
        <taxon>Epilachninae</taxon>
        <taxon>Epilachnini</taxon>
        <taxon>Henosepilachna</taxon>
    </lineage>
</organism>
<protein>
    <recommendedName>
        <fullName evidence="6">Major facilitator superfamily (MFS) profile domain-containing protein</fullName>
    </recommendedName>
</protein>
<dbReference type="PANTHER" id="PTHR48021:SF47">
    <property type="entry name" value="GH17672P"/>
    <property type="match status" value="1"/>
</dbReference>
<evidence type="ECO:0000313" key="8">
    <source>
        <dbReference type="Proteomes" id="UP001431783"/>
    </source>
</evidence>
<dbReference type="InterPro" id="IPR036259">
    <property type="entry name" value="MFS_trans_sf"/>
</dbReference>
<dbReference type="PROSITE" id="PS50850">
    <property type="entry name" value="MFS"/>
    <property type="match status" value="1"/>
</dbReference>
<feature type="transmembrane region" description="Helical" evidence="5">
    <location>
        <begin position="90"/>
        <end position="111"/>
    </location>
</feature>
<proteinExistence type="predicted"/>
<comment type="subcellular location">
    <subcellularLocation>
        <location evidence="1">Membrane</location>
        <topology evidence="1">Multi-pass membrane protein</topology>
    </subcellularLocation>
</comment>
<feature type="transmembrane region" description="Helical" evidence="5">
    <location>
        <begin position="12"/>
        <end position="32"/>
    </location>
</feature>
<dbReference type="Gene3D" id="1.20.1250.20">
    <property type="entry name" value="MFS general substrate transporter like domains"/>
    <property type="match status" value="1"/>
</dbReference>
<feature type="domain" description="Major facilitator superfamily (MFS) profile" evidence="6">
    <location>
        <begin position="1"/>
        <end position="403"/>
    </location>
</feature>
<dbReference type="GO" id="GO:0016020">
    <property type="term" value="C:membrane"/>
    <property type="evidence" value="ECO:0007669"/>
    <property type="project" value="UniProtKB-SubCell"/>
</dbReference>
<evidence type="ECO:0000256" key="3">
    <source>
        <dbReference type="ARBA" id="ARBA00022989"/>
    </source>
</evidence>
<dbReference type="Pfam" id="PF00083">
    <property type="entry name" value="Sugar_tr"/>
    <property type="match status" value="2"/>
</dbReference>
<feature type="transmembrane region" description="Helical" evidence="5">
    <location>
        <begin position="300"/>
        <end position="324"/>
    </location>
</feature>
<sequence>MENKDQSIRYRMFISVFLGSCMMILNGMNMVWSSPMTKKLKRKEETPLETPISDNEINWFISIGIIGGMVGCFLFGALSQKFSRKFLLVLARFLGGVAVGGVLALLSAYIAEISDPKIRGKLSVSFGVCRNIGILITYCTGPFMSFHSYHLCFLSLPIVLPILIFLFAMESPYYIFRSDPVQAEKLIRNIKGKYDVSEEMKEIEISMNKHPKGNFMNALKSKSAKRSLMIGVGVTFFTQFSGFMVLISLAVFIFDAAGGSWTGETDTIIIGVIEVISAFFATTVTDFFKGGPSLNYHTFLLDMGVDLSAFGWVPLVSMAGYFVMYDLGMGILTQTVMGELFSPTIKGAAIAICQVVGTSVGFIITLTFKYMNEAIGNGESFWIFAGFCFAGAVFVHFFLVETKGKTLEQVQDEIEMS</sequence>
<dbReference type="PROSITE" id="PS00217">
    <property type="entry name" value="SUGAR_TRANSPORT_2"/>
    <property type="match status" value="1"/>
</dbReference>